<dbReference type="EMBL" id="WUMU01000016">
    <property type="protein sequence ID" value="MXN18960.1"/>
    <property type="molecule type" value="Genomic_DNA"/>
</dbReference>
<dbReference type="Proteomes" id="UP000477911">
    <property type="component" value="Unassembled WGS sequence"/>
</dbReference>
<dbReference type="GO" id="GO:0006355">
    <property type="term" value="P:regulation of DNA-templated transcription"/>
    <property type="evidence" value="ECO:0007669"/>
    <property type="project" value="InterPro"/>
</dbReference>
<evidence type="ECO:0000313" key="2">
    <source>
        <dbReference type="EMBL" id="MXN18960.1"/>
    </source>
</evidence>
<gene>
    <name evidence="2" type="ORF">GR170_14015</name>
</gene>
<dbReference type="InterPro" id="IPR000551">
    <property type="entry name" value="MerR-type_HTH_dom"/>
</dbReference>
<protein>
    <recommendedName>
        <fullName evidence="1">HTH merR-type domain-containing protein</fullName>
    </recommendedName>
</protein>
<organism evidence="2 3">
    <name type="scientific">Pseudooceanicola albus</name>
    <dbReference type="NCBI Taxonomy" id="2692189"/>
    <lineage>
        <taxon>Bacteria</taxon>
        <taxon>Pseudomonadati</taxon>
        <taxon>Pseudomonadota</taxon>
        <taxon>Alphaproteobacteria</taxon>
        <taxon>Rhodobacterales</taxon>
        <taxon>Paracoccaceae</taxon>
        <taxon>Pseudooceanicola</taxon>
    </lineage>
</organism>
<dbReference type="AlphaFoldDB" id="A0A6L7G6M7"/>
<name>A0A6L7G6M7_9RHOB</name>
<evidence type="ECO:0000259" key="1">
    <source>
        <dbReference type="Pfam" id="PF13411"/>
    </source>
</evidence>
<comment type="caution">
    <text evidence="2">The sequence shown here is derived from an EMBL/GenBank/DDBJ whole genome shotgun (WGS) entry which is preliminary data.</text>
</comment>
<proteinExistence type="predicted"/>
<dbReference type="Pfam" id="PF13411">
    <property type="entry name" value="MerR_1"/>
    <property type="match status" value="1"/>
</dbReference>
<sequence>MEIKLTDWSINARTAAEILGVPVETFRTWRKRHDFLPQPVWGGTGRAPEMTFQFRHLLQAKAAQKLMSVGVPVGQACKAVHYGVFHDFMNQKEVRIGFVGGKIHPAPNEYEDVFLTFLLENDGASIARKLADDISLSHGNEVGERALQNFWKAVKNIRSGNQP</sequence>
<evidence type="ECO:0000313" key="3">
    <source>
        <dbReference type="Proteomes" id="UP000477911"/>
    </source>
</evidence>
<dbReference type="RefSeq" id="WP_160895086.1">
    <property type="nucleotide sequence ID" value="NZ_WUMU01000016.1"/>
</dbReference>
<feature type="domain" description="HTH merR-type" evidence="1">
    <location>
        <begin position="13"/>
        <end position="76"/>
    </location>
</feature>
<keyword evidence="3" id="KW-1185">Reference proteome</keyword>
<reference evidence="2 3" key="1">
    <citation type="submission" date="2019-12" db="EMBL/GenBank/DDBJ databases">
        <authorList>
            <person name="Li M."/>
        </authorList>
    </citation>
    <scope>NUCLEOTIDE SEQUENCE [LARGE SCALE GENOMIC DNA]</scope>
    <source>
        <strain evidence="2 3">GBMRC 2024</strain>
    </source>
</reference>
<dbReference type="GO" id="GO:0003677">
    <property type="term" value="F:DNA binding"/>
    <property type="evidence" value="ECO:0007669"/>
    <property type="project" value="InterPro"/>
</dbReference>
<accession>A0A6L7G6M7</accession>